<evidence type="ECO:0000256" key="3">
    <source>
        <dbReference type="ARBA" id="ARBA00022806"/>
    </source>
</evidence>
<dbReference type="GO" id="GO:0043138">
    <property type="term" value="F:3'-5' DNA helicase activity"/>
    <property type="evidence" value="ECO:0007669"/>
    <property type="project" value="TreeGrafter"/>
</dbReference>
<reference evidence="6" key="1">
    <citation type="journal article" date="2015" name="Nature">
        <title>Complex archaea that bridge the gap between prokaryotes and eukaryotes.</title>
        <authorList>
            <person name="Spang A."/>
            <person name="Saw J.H."/>
            <person name="Jorgensen S.L."/>
            <person name="Zaremba-Niedzwiedzka K."/>
            <person name="Martijn J."/>
            <person name="Lind A.E."/>
            <person name="van Eijk R."/>
            <person name="Schleper C."/>
            <person name="Guy L."/>
            <person name="Ettema T.J."/>
        </authorList>
    </citation>
    <scope>NUCLEOTIDE SEQUENCE</scope>
</reference>
<dbReference type="InterPro" id="IPR014017">
    <property type="entry name" value="DNA_helicase_UvrD-like_C"/>
</dbReference>
<keyword evidence="3" id="KW-0347">Helicase</keyword>
<protein>
    <recommendedName>
        <fullName evidence="5">UvrD-like helicase C-terminal domain-containing protein</fullName>
    </recommendedName>
</protein>
<dbReference type="PANTHER" id="PTHR11070:SF2">
    <property type="entry name" value="ATP-DEPENDENT DNA HELICASE SRS2"/>
    <property type="match status" value="1"/>
</dbReference>
<evidence type="ECO:0000256" key="2">
    <source>
        <dbReference type="ARBA" id="ARBA00022801"/>
    </source>
</evidence>
<dbReference type="InterPro" id="IPR000212">
    <property type="entry name" value="DNA_helicase_UvrD/REP"/>
</dbReference>
<sequence length="281" mass="32052">VAGDDDQAIFSWAGASAWAFNRLAANDVRVLPRSYRVPRATHRVAQRIVGRIAERRRKEFQPRDAEGEFCLVNYLGEDLFQQKGSTYVLFRNYHRGIYLAQQLEELNVPFAGTASPLTDDVRAAIYAWTKLVRDEAVTTTQAQLLVRFSSPDWLQPNLREGAFSRRTEASVRREEIFLRAPLVDDCFRALAGVPGGAYLLHCQKRYGLGILIKPRVELLSIHQSKGREATNVVLDLELARRTYDHALRAPDDEHRVFYVAVTRARERLAVLQPTDVRAYEL</sequence>
<accession>A0A0F8ZGC1</accession>
<evidence type="ECO:0000313" key="6">
    <source>
        <dbReference type="EMBL" id="KKK92847.1"/>
    </source>
</evidence>
<keyword evidence="4" id="KW-0067">ATP-binding</keyword>
<dbReference type="EMBL" id="LAZR01048032">
    <property type="protein sequence ID" value="KKK92847.1"/>
    <property type="molecule type" value="Genomic_DNA"/>
</dbReference>
<name>A0A0F8ZGC1_9ZZZZ</name>
<proteinExistence type="predicted"/>
<dbReference type="SUPFAM" id="SSF52540">
    <property type="entry name" value="P-loop containing nucleoside triphosphate hydrolases"/>
    <property type="match status" value="1"/>
</dbReference>
<feature type="non-terminal residue" evidence="6">
    <location>
        <position position="1"/>
    </location>
</feature>
<evidence type="ECO:0000256" key="4">
    <source>
        <dbReference type="ARBA" id="ARBA00022840"/>
    </source>
</evidence>
<evidence type="ECO:0000256" key="1">
    <source>
        <dbReference type="ARBA" id="ARBA00022741"/>
    </source>
</evidence>
<keyword evidence="2" id="KW-0378">Hydrolase</keyword>
<organism evidence="6">
    <name type="scientific">marine sediment metagenome</name>
    <dbReference type="NCBI Taxonomy" id="412755"/>
    <lineage>
        <taxon>unclassified sequences</taxon>
        <taxon>metagenomes</taxon>
        <taxon>ecological metagenomes</taxon>
    </lineage>
</organism>
<gene>
    <name evidence="6" type="ORF">LCGC14_2698810</name>
</gene>
<dbReference type="AlphaFoldDB" id="A0A0F8ZGC1"/>
<dbReference type="Pfam" id="PF13361">
    <property type="entry name" value="UvrD_C"/>
    <property type="match status" value="1"/>
</dbReference>
<feature type="domain" description="UvrD-like helicase C-terminal" evidence="5">
    <location>
        <begin position="211"/>
        <end position="270"/>
    </location>
</feature>
<dbReference type="Gene3D" id="3.40.50.300">
    <property type="entry name" value="P-loop containing nucleotide triphosphate hydrolases"/>
    <property type="match status" value="1"/>
</dbReference>
<keyword evidence="1" id="KW-0547">Nucleotide-binding</keyword>
<evidence type="ECO:0000259" key="5">
    <source>
        <dbReference type="Pfam" id="PF13361"/>
    </source>
</evidence>
<comment type="caution">
    <text evidence="6">The sequence shown here is derived from an EMBL/GenBank/DDBJ whole genome shotgun (WGS) entry which is preliminary data.</text>
</comment>
<dbReference type="GO" id="GO:0000725">
    <property type="term" value="P:recombinational repair"/>
    <property type="evidence" value="ECO:0007669"/>
    <property type="project" value="TreeGrafter"/>
</dbReference>
<dbReference type="GO" id="GO:0005524">
    <property type="term" value="F:ATP binding"/>
    <property type="evidence" value="ECO:0007669"/>
    <property type="project" value="UniProtKB-KW"/>
</dbReference>
<dbReference type="GO" id="GO:0003677">
    <property type="term" value="F:DNA binding"/>
    <property type="evidence" value="ECO:0007669"/>
    <property type="project" value="InterPro"/>
</dbReference>
<dbReference type="PANTHER" id="PTHR11070">
    <property type="entry name" value="UVRD / RECB / PCRA DNA HELICASE FAMILY MEMBER"/>
    <property type="match status" value="1"/>
</dbReference>
<dbReference type="InterPro" id="IPR027417">
    <property type="entry name" value="P-loop_NTPase"/>
</dbReference>
<dbReference type="GO" id="GO:0016787">
    <property type="term" value="F:hydrolase activity"/>
    <property type="evidence" value="ECO:0007669"/>
    <property type="project" value="UniProtKB-KW"/>
</dbReference>